<evidence type="ECO:0000313" key="3">
    <source>
        <dbReference type="Proteomes" id="UP000024942"/>
    </source>
</evidence>
<dbReference type="PATRIC" id="fig|1280953.3.peg.54"/>
<dbReference type="eggNOG" id="COG3861">
    <property type="taxonomic scope" value="Bacteria"/>
</dbReference>
<dbReference type="InterPro" id="IPR011033">
    <property type="entry name" value="PRC_barrel-like_sf"/>
</dbReference>
<gene>
    <name evidence="2" type="ORF">HOC_00285</name>
</gene>
<dbReference type="Pfam" id="PF05239">
    <property type="entry name" value="PRC"/>
    <property type="match status" value="1"/>
</dbReference>
<reference evidence="2 3" key="1">
    <citation type="journal article" date="2014" name="Antonie Van Leeuwenhoek">
        <title>Hyphomonas beringensis sp. nov. and Hyphomonas chukchiensis sp. nov., isolated from surface seawater of the Bering Sea and Chukchi Sea.</title>
        <authorList>
            <person name="Li C."/>
            <person name="Lai Q."/>
            <person name="Li G."/>
            <person name="Dong C."/>
            <person name="Wang J."/>
            <person name="Liao Y."/>
            <person name="Shao Z."/>
        </authorList>
    </citation>
    <scope>NUCLEOTIDE SEQUENCE [LARGE SCALE GENOMIC DNA]</scope>
    <source>
        <strain evidence="2 3">SCH89</strain>
    </source>
</reference>
<proteinExistence type="predicted"/>
<organism evidence="2 3">
    <name type="scientific">Hyphomonas oceanitis SCH89</name>
    <dbReference type="NCBI Taxonomy" id="1280953"/>
    <lineage>
        <taxon>Bacteria</taxon>
        <taxon>Pseudomonadati</taxon>
        <taxon>Pseudomonadota</taxon>
        <taxon>Alphaproteobacteria</taxon>
        <taxon>Hyphomonadales</taxon>
        <taxon>Hyphomonadaceae</taxon>
        <taxon>Hyphomonas</taxon>
    </lineage>
</organism>
<evidence type="ECO:0000259" key="1">
    <source>
        <dbReference type="Pfam" id="PF05239"/>
    </source>
</evidence>
<name>A0A059GBT0_9PROT</name>
<comment type="caution">
    <text evidence="2">The sequence shown here is derived from an EMBL/GenBank/DDBJ whole genome shotgun (WGS) entry which is preliminary data.</text>
</comment>
<feature type="domain" description="PRC-barrel" evidence="1">
    <location>
        <begin position="19"/>
        <end position="92"/>
    </location>
</feature>
<dbReference type="InterPro" id="IPR027275">
    <property type="entry name" value="PRC-brl_dom"/>
</dbReference>
<protein>
    <submittedName>
        <fullName evidence="2">PRC-barrel domain-containing protein</fullName>
    </submittedName>
</protein>
<dbReference type="Gene3D" id="2.30.30.240">
    <property type="entry name" value="PRC-barrel domain"/>
    <property type="match status" value="1"/>
</dbReference>
<dbReference type="SUPFAM" id="SSF50346">
    <property type="entry name" value="PRC-barrel domain"/>
    <property type="match status" value="1"/>
</dbReference>
<dbReference type="AlphaFoldDB" id="A0A059GBT0"/>
<dbReference type="PANTHER" id="PTHR36505:SF1">
    <property type="entry name" value="BLR1072 PROTEIN"/>
    <property type="match status" value="1"/>
</dbReference>
<dbReference type="Proteomes" id="UP000024942">
    <property type="component" value="Unassembled WGS sequence"/>
</dbReference>
<dbReference type="PANTHER" id="PTHR36505">
    <property type="entry name" value="BLR1072 PROTEIN"/>
    <property type="match status" value="1"/>
</dbReference>
<evidence type="ECO:0000313" key="2">
    <source>
        <dbReference type="EMBL" id="KDA04276.1"/>
    </source>
</evidence>
<accession>A0A059GBT0</accession>
<keyword evidence="3" id="KW-1185">Reference proteome</keyword>
<dbReference type="RefSeq" id="WP_206741514.1">
    <property type="nucleotide sequence ID" value="NZ_ARYL01000001.1"/>
</dbReference>
<dbReference type="EMBL" id="ARYL01000001">
    <property type="protein sequence ID" value="KDA04276.1"/>
    <property type="molecule type" value="Genomic_DNA"/>
</dbReference>
<sequence length="130" mass="14590">MTDTMTRPSTQSNNALISSARVEGTHVYNAQGEKLGTVDAIMIDKYEGKVAYAVMSFGGFLGIGEQYHPLPWQSLDYDERKDGYVVNMTTEELKSAPTLGKDEYDRLKDRIYGAAIYSHYGHTPYWIPIA</sequence>